<organism evidence="1 2">
    <name type="scientific">Streptomyces phage Shaeky</name>
    <dbReference type="NCBI Taxonomy" id="2767586"/>
    <lineage>
        <taxon>Viruses</taxon>
        <taxon>Duplodnaviria</taxon>
        <taxon>Heunggongvirae</taxon>
        <taxon>Uroviricota</taxon>
        <taxon>Caudoviricetes</taxon>
        <taxon>Colingsworthviridae</taxon>
        <taxon>Shaekyvirus</taxon>
        <taxon>Shaekyvirus shaeky</taxon>
    </lineage>
</organism>
<protein>
    <submittedName>
        <fullName evidence="1">Uncharacterized protein</fullName>
    </submittedName>
</protein>
<dbReference type="Proteomes" id="UP000663581">
    <property type="component" value="Segment"/>
</dbReference>
<proteinExistence type="predicted"/>
<reference evidence="1" key="1">
    <citation type="submission" date="2020-07" db="EMBL/GenBank/DDBJ databases">
        <title>Complete genome sequence of Streptomyces phage Shaeky.</title>
        <authorList>
            <person name="Shodrock S.L."/>
            <person name="Higbee T."/>
            <person name="Clark J.D."/>
            <person name="Hernandez I."/>
            <person name="Liu M."/>
            <person name="Burrowes B."/>
        </authorList>
    </citation>
    <scope>NUCLEOTIDE SEQUENCE</scope>
</reference>
<gene>
    <name evidence="1" type="ORF">CPT_Shaeky_059</name>
</gene>
<evidence type="ECO:0000313" key="1">
    <source>
        <dbReference type="EMBL" id="QPB09746.1"/>
    </source>
</evidence>
<name>A0A873WJR8_9CAUD</name>
<dbReference type="EMBL" id="MT701595">
    <property type="protein sequence ID" value="QPB09746.1"/>
    <property type="molecule type" value="Genomic_DNA"/>
</dbReference>
<accession>A0A873WJR8</accession>
<sequence>MNRYEIVLTGPDAPVHTFTWAETPEDAAKRVGEQMAAAYPLWDGWTARISTK</sequence>
<keyword evidence="2" id="KW-1185">Reference proteome</keyword>
<evidence type="ECO:0000313" key="2">
    <source>
        <dbReference type="Proteomes" id="UP000663581"/>
    </source>
</evidence>